<dbReference type="SMART" id="SM00382">
    <property type="entry name" value="AAA"/>
    <property type="match status" value="1"/>
</dbReference>
<dbReference type="GO" id="GO:0016887">
    <property type="term" value="F:ATP hydrolysis activity"/>
    <property type="evidence" value="ECO:0007669"/>
    <property type="project" value="InterPro"/>
</dbReference>
<evidence type="ECO:0000256" key="1">
    <source>
        <dbReference type="ARBA" id="ARBA00005417"/>
    </source>
</evidence>
<dbReference type="SUPFAM" id="SSF52540">
    <property type="entry name" value="P-loop containing nucleoside triphosphate hydrolases"/>
    <property type="match status" value="1"/>
</dbReference>
<reference evidence="6 7" key="1">
    <citation type="submission" date="2013-08" db="EMBL/GenBank/DDBJ databases">
        <title>The genome sequence of Skermanella stibiiresistens.</title>
        <authorList>
            <person name="Zhu W."/>
            <person name="Wang G."/>
        </authorList>
    </citation>
    <scope>NUCLEOTIDE SEQUENCE [LARGE SCALE GENOMIC DNA]</scope>
    <source>
        <strain evidence="6 7">SB22</strain>
    </source>
</reference>
<dbReference type="RefSeq" id="WP_037447167.1">
    <property type="nucleotide sequence ID" value="NZ_AVFL01000002.1"/>
</dbReference>
<accession>W9HBF5</accession>
<name>W9HBF5_9PROT</name>
<comment type="caution">
    <text evidence="6">The sequence shown here is derived from an EMBL/GenBank/DDBJ whole genome shotgun (WGS) entry which is preliminary data.</text>
</comment>
<keyword evidence="2" id="KW-0813">Transport</keyword>
<comment type="similarity">
    <text evidence="1">Belongs to the ABC transporter superfamily.</text>
</comment>
<dbReference type="PANTHER" id="PTHR43776">
    <property type="entry name" value="TRANSPORT ATP-BINDING PROTEIN"/>
    <property type="match status" value="1"/>
</dbReference>
<dbReference type="Proteomes" id="UP000019486">
    <property type="component" value="Unassembled WGS sequence"/>
</dbReference>
<dbReference type="AlphaFoldDB" id="W9HBF5"/>
<dbReference type="Pfam" id="PF00005">
    <property type="entry name" value="ABC_tran"/>
    <property type="match status" value="1"/>
</dbReference>
<feature type="domain" description="ABC transporter" evidence="5">
    <location>
        <begin position="6"/>
        <end position="249"/>
    </location>
</feature>
<evidence type="ECO:0000256" key="4">
    <source>
        <dbReference type="ARBA" id="ARBA00022840"/>
    </source>
</evidence>
<dbReference type="PATRIC" id="fig|1385369.3.peg.796"/>
<evidence type="ECO:0000256" key="2">
    <source>
        <dbReference type="ARBA" id="ARBA00022448"/>
    </source>
</evidence>
<dbReference type="InterPro" id="IPR027417">
    <property type="entry name" value="P-loop_NTPase"/>
</dbReference>
<keyword evidence="3" id="KW-0547">Nucleotide-binding</keyword>
<proteinExistence type="inferred from homology"/>
<gene>
    <name evidence="6" type="ORF">N825_19350</name>
</gene>
<dbReference type="OrthoDB" id="7833162at2"/>
<dbReference type="Gene3D" id="3.40.50.300">
    <property type="entry name" value="P-loop containing nucleotide triphosphate hydrolases"/>
    <property type="match status" value="1"/>
</dbReference>
<dbReference type="PROSITE" id="PS50893">
    <property type="entry name" value="ABC_TRANSPORTER_2"/>
    <property type="match status" value="1"/>
</dbReference>
<evidence type="ECO:0000313" key="7">
    <source>
        <dbReference type="Proteomes" id="UP000019486"/>
    </source>
</evidence>
<dbReference type="InterPro" id="IPR017871">
    <property type="entry name" value="ABC_transporter-like_CS"/>
</dbReference>
<evidence type="ECO:0000259" key="5">
    <source>
        <dbReference type="PROSITE" id="PS50893"/>
    </source>
</evidence>
<sequence>MTTPLLEARNLRKVFGGGWSRKPIINAVDGVNLTVDPGETFGIVGESGSGKSTLARLLIGLEKPTSGTVLIDGVEVGRRRSKDLHRKMQFVFQDPSGALNPRKTIAQILEAPLIHLLGMTKADRRRRVEQLMDQVNLRTEFLDRHPHEFSGGQAQRIGIARALAADPRLIILDEPVSALDVSIQAQILALLNRLKAELGLAYIFISHDLAVVEALCDTVAVMNRGRVVEQAPRAVLFGSPQHDYTRTLLASVPSLRDF</sequence>
<evidence type="ECO:0000256" key="3">
    <source>
        <dbReference type="ARBA" id="ARBA00022741"/>
    </source>
</evidence>
<dbReference type="InterPro" id="IPR003593">
    <property type="entry name" value="AAA+_ATPase"/>
</dbReference>
<protein>
    <submittedName>
        <fullName evidence="6">Peptide ABC transporter ATP-binding protein</fullName>
    </submittedName>
</protein>
<dbReference type="STRING" id="1385369.N825_19350"/>
<dbReference type="PANTHER" id="PTHR43776:SF7">
    <property type="entry name" value="D,D-DIPEPTIDE TRANSPORT ATP-BINDING PROTEIN DDPF-RELATED"/>
    <property type="match status" value="1"/>
</dbReference>
<keyword evidence="4 6" id="KW-0067">ATP-binding</keyword>
<dbReference type="GO" id="GO:0005524">
    <property type="term" value="F:ATP binding"/>
    <property type="evidence" value="ECO:0007669"/>
    <property type="project" value="UniProtKB-KW"/>
</dbReference>
<keyword evidence="7" id="KW-1185">Reference proteome</keyword>
<dbReference type="EMBL" id="AVFL01000002">
    <property type="protein sequence ID" value="EWY42071.1"/>
    <property type="molecule type" value="Genomic_DNA"/>
</dbReference>
<dbReference type="GO" id="GO:0055085">
    <property type="term" value="P:transmembrane transport"/>
    <property type="evidence" value="ECO:0007669"/>
    <property type="project" value="UniProtKB-ARBA"/>
</dbReference>
<evidence type="ECO:0000313" key="6">
    <source>
        <dbReference type="EMBL" id="EWY42071.1"/>
    </source>
</evidence>
<dbReference type="InterPro" id="IPR003439">
    <property type="entry name" value="ABC_transporter-like_ATP-bd"/>
</dbReference>
<dbReference type="CDD" id="cd03257">
    <property type="entry name" value="ABC_NikE_OppD_transporters"/>
    <property type="match status" value="1"/>
</dbReference>
<dbReference type="InterPro" id="IPR050319">
    <property type="entry name" value="ABC_transp_ATP-bind"/>
</dbReference>
<organism evidence="6 7">
    <name type="scientific">Skermanella stibiiresistens SB22</name>
    <dbReference type="NCBI Taxonomy" id="1385369"/>
    <lineage>
        <taxon>Bacteria</taxon>
        <taxon>Pseudomonadati</taxon>
        <taxon>Pseudomonadota</taxon>
        <taxon>Alphaproteobacteria</taxon>
        <taxon>Rhodospirillales</taxon>
        <taxon>Azospirillaceae</taxon>
        <taxon>Skermanella</taxon>
    </lineage>
</organism>
<dbReference type="PROSITE" id="PS00211">
    <property type="entry name" value="ABC_TRANSPORTER_1"/>
    <property type="match status" value="1"/>
</dbReference>